<dbReference type="EMBL" id="FNWX01000044">
    <property type="protein sequence ID" value="SEH87663.1"/>
    <property type="molecule type" value="Genomic_DNA"/>
</dbReference>
<dbReference type="InterPro" id="IPR020835">
    <property type="entry name" value="Catalase_sf"/>
</dbReference>
<dbReference type="InterPro" id="IPR024708">
    <property type="entry name" value="Catalase_AS"/>
</dbReference>
<dbReference type="GO" id="GO:0046872">
    <property type="term" value="F:metal ion binding"/>
    <property type="evidence" value="ECO:0007669"/>
    <property type="project" value="UniProtKB-KW"/>
</dbReference>
<dbReference type="GO" id="GO:0020037">
    <property type="term" value="F:heme binding"/>
    <property type="evidence" value="ECO:0007669"/>
    <property type="project" value="InterPro"/>
</dbReference>
<evidence type="ECO:0000313" key="12">
    <source>
        <dbReference type="Proteomes" id="UP000198555"/>
    </source>
</evidence>
<feature type="non-terminal residue" evidence="11">
    <location>
        <position position="83"/>
    </location>
</feature>
<dbReference type="STRING" id="420404.SAMN05421793_1441"/>
<keyword evidence="7" id="KW-0408">Iron</keyword>
<feature type="compositionally biased region" description="Polar residues" evidence="9">
    <location>
        <begin position="28"/>
        <end position="41"/>
    </location>
</feature>
<sequence length="83" mass="9463">MKDDKNFKNTKLDQLQDHTTDNADEKLTTNQGLKINNNQDSLKAGERGPSLLEDFILREKITHFDHERIPERIVHARGSGAHG</sequence>
<feature type="domain" description="Catalase core" evidence="10">
    <location>
        <begin position="28"/>
        <end position="83"/>
    </location>
</feature>
<dbReference type="SUPFAM" id="SSF56634">
    <property type="entry name" value="Heme-dependent catalase-like"/>
    <property type="match status" value="1"/>
</dbReference>
<feature type="compositionally biased region" description="Basic and acidic residues" evidence="9">
    <location>
        <begin position="1"/>
        <end position="27"/>
    </location>
</feature>
<dbReference type="InterPro" id="IPR024712">
    <property type="entry name" value="Catalase_clade2"/>
</dbReference>
<name>A0A1H6LGG8_9FLAO</name>
<dbReference type="AlphaFoldDB" id="A0A1H6LGG8"/>
<accession>A0A1H6LGG8</accession>
<dbReference type="Proteomes" id="UP000198555">
    <property type="component" value="Unassembled WGS sequence"/>
</dbReference>
<dbReference type="GO" id="GO:0005829">
    <property type="term" value="C:cytosol"/>
    <property type="evidence" value="ECO:0007669"/>
    <property type="project" value="TreeGrafter"/>
</dbReference>
<evidence type="ECO:0000256" key="5">
    <source>
        <dbReference type="ARBA" id="ARBA00022723"/>
    </source>
</evidence>
<gene>
    <name evidence="11" type="ORF">SAMN05421793_1441</name>
</gene>
<keyword evidence="4" id="KW-0349">Heme</keyword>
<dbReference type="PROSITE" id="PS00438">
    <property type="entry name" value="CATALASE_2"/>
    <property type="match status" value="1"/>
</dbReference>
<evidence type="ECO:0000256" key="7">
    <source>
        <dbReference type="ARBA" id="ARBA00023004"/>
    </source>
</evidence>
<comment type="cofactor">
    <cofactor evidence="1">
        <name>heme</name>
        <dbReference type="ChEBI" id="CHEBI:30413"/>
    </cofactor>
</comment>
<dbReference type="InterPro" id="IPR018028">
    <property type="entry name" value="Catalase"/>
</dbReference>
<keyword evidence="12" id="KW-1185">Reference proteome</keyword>
<dbReference type="GO" id="GO:0042744">
    <property type="term" value="P:hydrogen peroxide catabolic process"/>
    <property type="evidence" value="ECO:0007669"/>
    <property type="project" value="UniProtKB-KW"/>
</dbReference>
<dbReference type="PANTHER" id="PTHR42821">
    <property type="entry name" value="CATALASE"/>
    <property type="match status" value="1"/>
</dbReference>
<keyword evidence="5" id="KW-0479">Metal-binding</keyword>
<evidence type="ECO:0000256" key="9">
    <source>
        <dbReference type="SAM" id="MobiDB-lite"/>
    </source>
</evidence>
<evidence type="ECO:0000256" key="6">
    <source>
        <dbReference type="ARBA" id="ARBA00023002"/>
    </source>
</evidence>
<evidence type="ECO:0000256" key="2">
    <source>
        <dbReference type="ARBA" id="ARBA00012314"/>
    </source>
</evidence>
<dbReference type="RefSeq" id="WP_143036784.1">
    <property type="nucleotide sequence ID" value="NZ_FNWX01000044.1"/>
</dbReference>
<evidence type="ECO:0000256" key="3">
    <source>
        <dbReference type="ARBA" id="ARBA00022559"/>
    </source>
</evidence>
<dbReference type="PROSITE" id="PS51402">
    <property type="entry name" value="CATALASE_3"/>
    <property type="match status" value="1"/>
</dbReference>
<keyword evidence="8" id="KW-0376">Hydrogen peroxide</keyword>
<feature type="region of interest" description="Disordered" evidence="9">
    <location>
        <begin position="1"/>
        <end position="48"/>
    </location>
</feature>
<reference evidence="12" key="1">
    <citation type="submission" date="2016-10" db="EMBL/GenBank/DDBJ databases">
        <authorList>
            <person name="Varghese N."/>
            <person name="Submissions S."/>
        </authorList>
    </citation>
    <scope>NUCLEOTIDE SEQUENCE [LARGE SCALE GENOMIC DNA]</scope>
    <source>
        <strain evidence="12">DSM 19326</strain>
    </source>
</reference>
<evidence type="ECO:0000256" key="1">
    <source>
        <dbReference type="ARBA" id="ARBA00001971"/>
    </source>
</evidence>
<organism evidence="11 12">
    <name type="scientific">Epilithonimonas hominis</name>
    <dbReference type="NCBI Taxonomy" id="420404"/>
    <lineage>
        <taxon>Bacteria</taxon>
        <taxon>Pseudomonadati</taxon>
        <taxon>Bacteroidota</taxon>
        <taxon>Flavobacteriia</taxon>
        <taxon>Flavobacteriales</taxon>
        <taxon>Weeksellaceae</taxon>
        <taxon>Chryseobacterium group</taxon>
        <taxon>Epilithonimonas</taxon>
    </lineage>
</organism>
<dbReference type="GO" id="GO:0006979">
    <property type="term" value="P:response to oxidative stress"/>
    <property type="evidence" value="ECO:0007669"/>
    <property type="project" value="InterPro"/>
</dbReference>
<protein>
    <recommendedName>
        <fullName evidence="2">catalase</fullName>
        <ecNumber evidence="2">1.11.1.6</ecNumber>
    </recommendedName>
</protein>
<keyword evidence="3" id="KW-0575">Peroxidase</keyword>
<dbReference type="InterPro" id="IPR011614">
    <property type="entry name" value="Catalase_core"/>
</dbReference>
<dbReference type="GO" id="GO:0004096">
    <property type="term" value="F:catalase activity"/>
    <property type="evidence" value="ECO:0007669"/>
    <property type="project" value="UniProtKB-EC"/>
</dbReference>
<evidence type="ECO:0000259" key="10">
    <source>
        <dbReference type="Pfam" id="PF00199"/>
    </source>
</evidence>
<proteinExistence type="predicted"/>
<dbReference type="Gene3D" id="2.40.180.10">
    <property type="entry name" value="Catalase core domain"/>
    <property type="match status" value="1"/>
</dbReference>
<dbReference type="PANTHER" id="PTHR42821:SF1">
    <property type="entry name" value="CATALASE-B"/>
    <property type="match status" value="1"/>
</dbReference>
<keyword evidence="6" id="KW-0560">Oxidoreductase</keyword>
<evidence type="ECO:0000256" key="4">
    <source>
        <dbReference type="ARBA" id="ARBA00022617"/>
    </source>
</evidence>
<dbReference type="EC" id="1.11.1.6" evidence="2"/>
<evidence type="ECO:0000313" key="11">
    <source>
        <dbReference type="EMBL" id="SEH87663.1"/>
    </source>
</evidence>
<evidence type="ECO:0000256" key="8">
    <source>
        <dbReference type="ARBA" id="ARBA00023324"/>
    </source>
</evidence>
<dbReference type="Pfam" id="PF00199">
    <property type="entry name" value="Catalase"/>
    <property type="match status" value="1"/>
</dbReference>